<dbReference type="OrthoDB" id="122164at2"/>
<evidence type="ECO:0000313" key="1">
    <source>
        <dbReference type="EMBL" id="SFS18321.1"/>
    </source>
</evidence>
<keyword evidence="2" id="KW-1185">Reference proteome</keyword>
<dbReference type="STRING" id="474950.SAMN05421771_3425"/>
<dbReference type="SUPFAM" id="SSF47598">
    <property type="entry name" value="Ribbon-helix-helix"/>
    <property type="match status" value="1"/>
</dbReference>
<organism evidence="1 2">
    <name type="scientific">Granulicella pectinivorans</name>
    <dbReference type="NCBI Taxonomy" id="474950"/>
    <lineage>
        <taxon>Bacteria</taxon>
        <taxon>Pseudomonadati</taxon>
        <taxon>Acidobacteriota</taxon>
        <taxon>Terriglobia</taxon>
        <taxon>Terriglobales</taxon>
        <taxon>Acidobacteriaceae</taxon>
        <taxon>Granulicella</taxon>
    </lineage>
</organism>
<dbReference type="InterPro" id="IPR008651">
    <property type="entry name" value="Uncharacterised_HicB"/>
</dbReference>
<accession>A0A1I6MRS7</accession>
<dbReference type="AlphaFoldDB" id="A0A1I6MRS7"/>
<reference evidence="1 2" key="1">
    <citation type="submission" date="2016-10" db="EMBL/GenBank/DDBJ databases">
        <authorList>
            <person name="de Groot N.N."/>
        </authorList>
    </citation>
    <scope>NUCLEOTIDE SEQUENCE [LARGE SCALE GENOMIC DNA]</scope>
    <source>
        <strain evidence="1 2">DSM 21001</strain>
    </source>
</reference>
<dbReference type="EMBL" id="FOZL01000001">
    <property type="protein sequence ID" value="SFS18321.1"/>
    <property type="molecule type" value="Genomic_DNA"/>
</dbReference>
<protein>
    <submittedName>
        <fullName evidence="1">HicB family protein</fullName>
    </submittedName>
</protein>
<dbReference type="Proteomes" id="UP000199024">
    <property type="component" value="Unassembled WGS sequence"/>
</dbReference>
<name>A0A1I6MRS7_9BACT</name>
<proteinExistence type="predicted"/>
<dbReference type="GO" id="GO:0006355">
    <property type="term" value="P:regulation of DNA-templated transcription"/>
    <property type="evidence" value="ECO:0007669"/>
    <property type="project" value="InterPro"/>
</dbReference>
<dbReference type="InterPro" id="IPR010985">
    <property type="entry name" value="Ribbon_hlx_hlx"/>
</dbReference>
<evidence type="ECO:0000313" key="2">
    <source>
        <dbReference type="Proteomes" id="UP000199024"/>
    </source>
</evidence>
<sequence length="76" mass="8864">MEPELKRKQSFLLRLPLSLREQATQFAQEEGTSLNHFISLAVAERLSRIEQKRAVRVKSRELMPSTTMPKLQPHLH</sequence>
<gene>
    <name evidence="1" type="ORF">SAMN05421771_3425</name>
</gene>
<dbReference type="Pfam" id="PF05534">
    <property type="entry name" value="HicB"/>
    <property type="match status" value="1"/>
</dbReference>
<dbReference type="RefSeq" id="WP_089840951.1">
    <property type="nucleotide sequence ID" value="NZ_FOZL01000001.1"/>
</dbReference>